<organism evidence="2 3">
    <name type="scientific">Massarina eburnea CBS 473.64</name>
    <dbReference type="NCBI Taxonomy" id="1395130"/>
    <lineage>
        <taxon>Eukaryota</taxon>
        <taxon>Fungi</taxon>
        <taxon>Dikarya</taxon>
        <taxon>Ascomycota</taxon>
        <taxon>Pezizomycotina</taxon>
        <taxon>Dothideomycetes</taxon>
        <taxon>Pleosporomycetidae</taxon>
        <taxon>Pleosporales</taxon>
        <taxon>Massarineae</taxon>
        <taxon>Massarinaceae</taxon>
        <taxon>Massarina</taxon>
    </lineage>
</organism>
<protein>
    <recommendedName>
        <fullName evidence="1">N-acetyltransferase domain-containing protein</fullName>
    </recommendedName>
</protein>
<evidence type="ECO:0000259" key="1">
    <source>
        <dbReference type="Pfam" id="PF13302"/>
    </source>
</evidence>
<dbReference type="PANTHER" id="PTHR43792:SF1">
    <property type="entry name" value="N-ACETYLTRANSFERASE DOMAIN-CONTAINING PROTEIN"/>
    <property type="match status" value="1"/>
</dbReference>
<name>A0A6A6S5I3_9PLEO</name>
<evidence type="ECO:0000313" key="3">
    <source>
        <dbReference type="Proteomes" id="UP000799753"/>
    </source>
</evidence>
<dbReference type="Pfam" id="PF13302">
    <property type="entry name" value="Acetyltransf_3"/>
    <property type="match status" value="1"/>
</dbReference>
<evidence type="ECO:0000313" key="2">
    <source>
        <dbReference type="EMBL" id="KAF2642850.1"/>
    </source>
</evidence>
<feature type="domain" description="N-acetyltransferase" evidence="1">
    <location>
        <begin position="24"/>
        <end position="194"/>
    </location>
</feature>
<dbReference type="AlphaFoldDB" id="A0A6A6S5I3"/>
<dbReference type="OrthoDB" id="4072826at2759"/>
<keyword evidence="3" id="KW-1185">Reference proteome</keyword>
<gene>
    <name evidence="2" type="ORF">P280DRAFT_395742</name>
</gene>
<dbReference type="EMBL" id="MU006781">
    <property type="protein sequence ID" value="KAF2642850.1"/>
    <property type="molecule type" value="Genomic_DNA"/>
</dbReference>
<dbReference type="SUPFAM" id="SSF55729">
    <property type="entry name" value="Acyl-CoA N-acyltransferases (Nat)"/>
    <property type="match status" value="1"/>
</dbReference>
<sequence length="235" mass="26561">MDQVIFTPRLKLTLVEKAEQGSEEFEWLHEIRCNKEATWWSIWGPSKTVEDTEKQIQKLLPTPPSSSKPRTYRINYAVHSLLSPTSGPPTTPSAIPTKFIGLVSLRSLDPGHLVLPTPLVHPPSDSSTLTVEIAYMYLPAAWGNGYATESINAMFAACERAKDFWTPYGKVYVRSIVNDRNEKSVRVMEKCGMERKGLFVWEAEDESKAVLIAGKMVTTDRLVIWGRELDFDRTT</sequence>
<dbReference type="InterPro" id="IPR016181">
    <property type="entry name" value="Acyl_CoA_acyltransferase"/>
</dbReference>
<proteinExistence type="predicted"/>
<dbReference type="InterPro" id="IPR051531">
    <property type="entry name" value="N-acetyltransferase"/>
</dbReference>
<dbReference type="Gene3D" id="3.40.630.30">
    <property type="match status" value="1"/>
</dbReference>
<dbReference type="Proteomes" id="UP000799753">
    <property type="component" value="Unassembled WGS sequence"/>
</dbReference>
<dbReference type="PANTHER" id="PTHR43792">
    <property type="entry name" value="GNAT FAMILY, PUTATIVE (AFU_ORTHOLOGUE AFUA_3G00765)-RELATED-RELATED"/>
    <property type="match status" value="1"/>
</dbReference>
<reference evidence="2" key="1">
    <citation type="journal article" date="2020" name="Stud. Mycol.">
        <title>101 Dothideomycetes genomes: a test case for predicting lifestyles and emergence of pathogens.</title>
        <authorList>
            <person name="Haridas S."/>
            <person name="Albert R."/>
            <person name="Binder M."/>
            <person name="Bloem J."/>
            <person name="Labutti K."/>
            <person name="Salamov A."/>
            <person name="Andreopoulos B."/>
            <person name="Baker S."/>
            <person name="Barry K."/>
            <person name="Bills G."/>
            <person name="Bluhm B."/>
            <person name="Cannon C."/>
            <person name="Castanera R."/>
            <person name="Culley D."/>
            <person name="Daum C."/>
            <person name="Ezra D."/>
            <person name="Gonzalez J."/>
            <person name="Henrissat B."/>
            <person name="Kuo A."/>
            <person name="Liang C."/>
            <person name="Lipzen A."/>
            <person name="Lutzoni F."/>
            <person name="Magnuson J."/>
            <person name="Mondo S."/>
            <person name="Nolan M."/>
            <person name="Ohm R."/>
            <person name="Pangilinan J."/>
            <person name="Park H.-J."/>
            <person name="Ramirez L."/>
            <person name="Alfaro M."/>
            <person name="Sun H."/>
            <person name="Tritt A."/>
            <person name="Yoshinaga Y."/>
            <person name="Zwiers L.-H."/>
            <person name="Turgeon B."/>
            <person name="Goodwin S."/>
            <person name="Spatafora J."/>
            <person name="Crous P."/>
            <person name="Grigoriev I."/>
        </authorList>
    </citation>
    <scope>NUCLEOTIDE SEQUENCE</scope>
    <source>
        <strain evidence="2">CBS 473.64</strain>
    </source>
</reference>
<dbReference type="InterPro" id="IPR000182">
    <property type="entry name" value="GNAT_dom"/>
</dbReference>
<dbReference type="GO" id="GO:0016747">
    <property type="term" value="F:acyltransferase activity, transferring groups other than amino-acyl groups"/>
    <property type="evidence" value="ECO:0007669"/>
    <property type="project" value="InterPro"/>
</dbReference>
<accession>A0A6A6S5I3</accession>